<organism evidence="2">
    <name type="scientific">Tanacetum cinerariifolium</name>
    <name type="common">Dalmatian daisy</name>
    <name type="synonym">Chrysanthemum cinerariifolium</name>
    <dbReference type="NCBI Taxonomy" id="118510"/>
    <lineage>
        <taxon>Eukaryota</taxon>
        <taxon>Viridiplantae</taxon>
        <taxon>Streptophyta</taxon>
        <taxon>Embryophyta</taxon>
        <taxon>Tracheophyta</taxon>
        <taxon>Spermatophyta</taxon>
        <taxon>Magnoliopsida</taxon>
        <taxon>eudicotyledons</taxon>
        <taxon>Gunneridae</taxon>
        <taxon>Pentapetalae</taxon>
        <taxon>asterids</taxon>
        <taxon>campanulids</taxon>
        <taxon>Asterales</taxon>
        <taxon>Asteraceae</taxon>
        <taxon>Asteroideae</taxon>
        <taxon>Anthemideae</taxon>
        <taxon>Anthemidinae</taxon>
        <taxon>Tanacetum</taxon>
    </lineage>
</organism>
<feature type="compositionally biased region" description="Polar residues" evidence="1">
    <location>
        <begin position="331"/>
        <end position="344"/>
    </location>
</feature>
<dbReference type="EMBL" id="BKCJ010222170">
    <property type="protein sequence ID" value="GEY91660.1"/>
    <property type="molecule type" value="Genomic_DNA"/>
</dbReference>
<proteinExistence type="predicted"/>
<feature type="region of interest" description="Disordered" evidence="1">
    <location>
        <begin position="187"/>
        <end position="214"/>
    </location>
</feature>
<accession>A0A699HZY0</accession>
<dbReference type="AlphaFoldDB" id="A0A699HZY0"/>
<feature type="compositionally biased region" description="Acidic residues" evidence="1">
    <location>
        <begin position="188"/>
        <end position="197"/>
    </location>
</feature>
<evidence type="ECO:0000256" key="1">
    <source>
        <dbReference type="SAM" id="MobiDB-lite"/>
    </source>
</evidence>
<gene>
    <name evidence="2" type="ORF">Tci_463634</name>
</gene>
<evidence type="ECO:0000313" key="2">
    <source>
        <dbReference type="EMBL" id="GEY91660.1"/>
    </source>
</evidence>
<feature type="region of interest" description="Disordered" evidence="1">
    <location>
        <begin position="359"/>
        <end position="378"/>
    </location>
</feature>
<protein>
    <recommendedName>
        <fullName evidence="3">Xylulose kinase-1</fullName>
    </recommendedName>
</protein>
<sequence length="409" mass="45332">MANLTFVDTHNMVAYLSKSNASTGFDQIVDFLNAQVIQYALMVNPTIYVSCIKQFWATVSIKKVNYVVKLQALIDRKRVVVTEDIIRYDLRSDDADGVDCLPTADIFCRIGTGLPGMNSVVPWPRLSSALPRVESLIFLNDLTSHTTKYTSPALTQKVFANIRNIGKGFSGIKTPLFATMLVQPQAAVEEDDEDDEVSAAPTLPSSTHEPTPPLKINLSMHPNKGRIEAIDGDKDITLIDMETEVELDVELQGRIERKEDDNAAIKEVNAAEPTVFDDDEVRPIFEREYNKVQTFLKPDRDEEPTKKKGAGETLLQESFKKLRAEVEFSVSHSTQDTRQMTKTVENGLKRSKTIEIDRKRSKSVETIEKGGNRSKTDEIGRRRTKSVEIALGVAGSGRFGGGGGGSSEC</sequence>
<reference evidence="2" key="1">
    <citation type="journal article" date="2019" name="Sci. Rep.">
        <title>Draft genome of Tanacetum cinerariifolium, the natural source of mosquito coil.</title>
        <authorList>
            <person name="Yamashiro T."/>
            <person name="Shiraishi A."/>
            <person name="Satake H."/>
            <person name="Nakayama K."/>
        </authorList>
    </citation>
    <scope>NUCLEOTIDE SEQUENCE</scope>
</reference>
<feature type="region of interest" description="Disordered" evidence="1">
    <location>
        <begin position="331"/>
        <end position="352"/>
    </location>
</feature>
<name>A0A699HZY0_TANCI</name>
<evidence type="ECO:0008006" key="3">
    <source>
        <dbReference type="Google" id="ProtNLM"/>
    </source>
</evidence>
<comment type="caution">
    <text evidence="2">The sequence shown here is derived from an EMBL/GenBank/DDBJ whole genome shotgun (WGS) entry which is preliminary data.</text>
</comment>